<reference evidence="5 6" key="1">
    <citation type="submission" date="2009-03" db="EMBL/GenBank/DDBJ databases">
        <authorList>
            <person name="Warren W."/>
            <person name="Ye L."/>
            <person name="Minx P."/>
            <person name="Worley K."/>
            <person name="Gibbs R."/>
            <person name="Wilson R.K."/>
        </authorList>
    </citation>
    <scope>NUCLEOTIDE SEQUENCE [LARGE SCALE GENOMIC DNA]</scope>
</reference>
<dbReference type="Pfam" id="PF13857">
    <property type="entry name" value="Ank_5"/>
    <property type="match status" value="1"/>
</dbReference>
<dbReference type="PANTHER" id="PTHR24147:SF64">
    <property type="entry name" value="ANKYRIN REPEAT DOMAIN-CONTAINING PROTEIN 19-RELATED"/>
    <property type="match status" value="1"/>
</dbReference>
<reference evidence="5" key="2">
    <citation type="submission" date="2025-08" db="UniProtKB">
        <authorList>
            <consortium name="Ensembl"/>
        </authorList>
    </citation>
    <scope>IDENTIFICATION</scope>
</reference>
<dbReference type="Ensembl" id="ENSCJAT00000132286.1">
    <property type="protein sequence ID" value="ENSCJAP00000091489.1"/>
    <property type="gene ID" value="ENSCJAG00000085592.1"/>
</dbReference>
<dbReference type="Proteomes" id="UP000008225">
    <property type="component" value="Chromosome 22"/>
</dbReference>
<dbReference type="OMA" id="NTHMENN"/>
<feature type="coiled-coil region" evidence="3">
    <location>
        <begin position="649"/>
        <end position="676"/>
    </location>
</feature>
<evidence type="ECO:0000259" key="4">
    <source>
        <dbReference type="Pfam" id="PF14915"/>
    </source>
</evidence>
<evidence type="ECO:0000313" key="6">
    <source>
        <dbReference type="Proteomes" id="UP000008225"/>
    </source>
</evidence>
<dbReference type="InterPro" id="IPR036770">
    <property type="entry name" value="Ankyrin_rpt-contain_sf"/>
</dbReference>
<dbReference type="Gene3D" id="1.25.40.20">
    <property type="entry name" value="Ankyrin repeat-containing domain"/>
    <property type="match status" value="2"/>
</dbReference>
<keyword evidence="2" id="KW-0040">ANK repeat</keyword>
<feature type="coiled-coil region" evidence="3">
    <location>
        <begin position="570"/>
        <end position="597"/>
    </location>
</feature>
<feature type="coiled-coil region" evidence="3">
    <location>
        <begin position="447"/>
        <end position="516"/>
    </location>
</feature>
<dbReference type="InterPro" id="IPR050657">
    <property type="entry name" value="Ankyrin_repeat_domain"/>
</dbReference>
<feature type="repeat" description="ANK" evidence="2">
    <location>
        <begin position="68"/>
        <end position="100"/>
    </location>
</feature>
<dbReference type="AlphaFoldDB" id="A0A8I3WPH8"/>
<dbReference type="Pfam" id="PF14915">
    <property type="entry name" value="CCDC144C"/>
    <property type="match status" value="1"/>
</dbReference>
<dbReference type="GeneTree" id="ENSGT00940000163510"/>
<feature type="domain" description="CCDC144C-like coiled-coil" evidence="4">
    <location>
        <begin position="298"/>
        <end position="677"/>
    </location>
</feature>
<dbReference type="InterPro" id="IPR039497">
    <property type="entry name" value="CC144C-like_CC_dom"/>
</dbReference>
<feature type="coiled-coil region" evidence="3">
    <location>
        <begin position="369"/>
        <end position="417"/>
    </location>
</feature>
<dbReference type="PROSITE" id="PS50297">
    <property type="entry name" value="ANK_REP_REGION"/>
    <property type="match status" value="3"/>
</dbReference>
<reference evidence="5" key="3">
    <citation type="submission" date="2025-09" db="UniProtKB">
        <authorList>
            <consortium name="Ensembl"/>
        </authorList>
    </citation>
    <scope>IDENTIFICATION</scope>
</reference>
<feature type="coiled-coil region" evidence="3">
    <location>
        <begin position="709"/>
        <end position="870"/>
    </location>
</feature>
<keyword evidence="6" id="KW-1185">Reference proteome</keyword>
<protein>
    <recommendedName>
        <fullName evidence="4">CCDC144C-like coiled-coil domain-containing protein</fullName>
    </recommendedName>
</protein>
<keyword evidence="1 3" id="KW-0175">Coiled coil</keyword>
<dbReference type="PROSITE" id="PS50088">
    <property type="entry name" value="ANK_REPEAT"/>
    <property type="match status" value="4"/>
</dbReference>
<dbReference type="PANTHER" id="PTHR24147">
    <property type="entry name" value="ANKYRIN REPEAT DOMAIN 36-RELATED"/>
    <property type="match status" value="1"/>
</dbReference>
<sequence length="877" mass="101907">MWNLFSFGRRLGQAIRDFIDDKYSGPGYHIRDWELREIHRAALQGDAAKVRRCLLKGRSRDVDARDRKDRTALHLACAYGRAEVVSLLLSRNCQTDVGDRLNRTPLMKAVHSQNENCSISLLKHGANPNIQDVYGNTALHYAVYNEGTSLAEKLLFHSANIEAVNKEGNTPLLLAVICKRWQMVEFLVKNGANVHAVDNFRRTALVLAIHHDFPSIVGFLLEQNVNIFSQDSFQLTAEDYAVCCDVTSIQQQLLVHKNKILKKHLRNDNRGKTSDSKFLISLGSLTDFKKQYSRPGMDCQSYGKKKDVKSENGVLKKNSAKLRRKVCAVKNANLKREKEYIRKIRRIGETNTNFQKSIGLKEEMIAKTMSQYCQQLDDLKAENTRLNSKLKKEKHSKKRLEAEMEFLYSRLAAAVNVHKESVQRKDLELTLQRAKDVHVQEVIRSNISQLEDKNKLLTVLLSKARRKFNTLKGMLHKTRDALREKTSALESVEMDRRQAQRRIKEMKQIRLNEEAKKKQFMVKQNSEERICQLERKNLLLIQHLEVARKEGNNKEIVINVERDCLESGREAFLEEKNKELMNERNYLKEKLFQYEKEEAEKVKSSLEGTSLCHINLDKTRALVYKNNFKHLFFKPERLNEELRKVFELISSLEYNVNQTTKKNNELEEERTGYKKLLEMTINMLNVFGNEELSFHGDLKTDQLKMDILLNKLKHKLDDLIAEKEVLSSKHASLAEDNQVIQQELLSMKKVQQECEKLEEDKKMLEEEISNLNTHMENNMIEFDTVQEYKSVLEEMAKQALEKLEETHLQKEAEYEKHLEQLNKDKAASLNKKKLALHHVKCELSKMETAYEKVTTELEEYKEALALTLKANTSISKK</sequence>
<feature type="repeat" description="ANK" evidence="2">
    <location>
        <begin position="167"/>
        <end position="199"/>
    </location>
</feature>
<feature type="repeat" description="ANK" evidence="2">
    <location>
        <begin position="134"/>
        <end position="166"/>
    </location>
</feature>
<evidence type="ECO:0000313" key="5">
    <source>
        <dbReference type="Ensembl" id="ENSCJAP00000091489.1"/>
    </source>
</evidence>
<dbReference type="InterPro" id="IPR002110">
    <property type="entry name" value="Ankyrin_rpt"/>
</dbReference>
<dbReference type="SUPFAM" id="SSF48403">
    <property type="entry name" value="Ankyrin repeat"/>
    <property type="match status" value="1"/>
</dbReference>
<name>A0A8I3WPH8_CALJA</name>
<dbReference type="SMART" id="SM00248">
    <property type="entry name" value="ANK"/>
    <property type="match status" value="5"/>
</dbReference>
<evidence type="ECO:0000256" key="1">
    <source>
        <dbReference type="ARBA" id="ARBA00023054"/>
    </source>
</evidence>
<feature type="repeat" description="ANK" evidence="2">
    <location>
        <begin position="101"/>
        <end position="133"/>
    </location>
</feature>
<accession>A0A8I3WPH8</accession>
<dbReference type="Pfam" id="PF12796">
    <property type="entry name" value="Ank_2"/>
    <property type="match status" value="1"/>
</dbReference>
<proteinExistence type="predicted"/>
<evidence type="ECO:0000256" key="3">
    <source>
        <dbReference type="SAM" id="Coils"/>
    </source>
</evidence>
<organism evidence="5 6">
    <name type="scientific">Callithrix jacchus</name>
    <name type="common">White-tufted-ear marmoset</name>
    <name type="synonym">Simia Jacchus</name>
    <dbReference type="NCBI Taxonomy" id="9483"/>
    <lineage>
        <taxon>Eukaryota</taxon>
        <taxon>Metazoa</taxon>
        <taxon>Chordata</taxon>
        <taxon>Craniata</taxon>
        <taxon>Vertebrata</taxon>
        <taxon>Euteleostomi</taxon>
        <taxon>Mammalia</taxon>
        <taxon>Eutheria</taxon>
        <taxon>Euarchontoglires</taxon>
        <taxon>Primates</taxon>
        <taxon>Haplorrhini</taxon>
        <taxon>Platyrrhini</taxon>
        <taxon>Cebidae</taxon>
        <taxon>Callitrichinae</taxon>
        <taxon>Callithrix</taxon>
        <taxon>Callithrix</taxon>
    </lineage>
</organism>
<evidence type="ECO:0000256" key="2">
    <source>
        <dbReference type="PROSITE-ProRule" id="PRU00023"/>
    </source>
</evidence>